<dbReference type="HOGENOM" id="CLU_013734_7_2_6"/>
<keyword evidence="2 7" id="KW-0031">Aminopeptidase</keyword>
<dbReference type="EMBL" id="AWXV01000004">
    <property type="protein sequence ID" value="KIE63811.1"/>
    <property type="molecule type" value="Genomic_DNA"/>
</dbReference>
<dbReference type="InterPro" id="IPR000819">
    <property type="entry name" value="Peptidase_M17_C"/>
</dbReference>
<keyword evidence="4" id="KW-0378">Hydrolase</keyword>
<protein>
    <submittedName>
        <fullName evidence="7">Cytosol aminopeptidase PepA</fullName>
    </submittedName>
</protein>
<dbReference type="InterPro" id="IPR011356">
    <property type="entry name" value="Leucine_aapep/pepB"/>
</dbReference>
<keyword evidence="3" id="KW-0645">Protease</keyword>
<dbReference type="PANTHER" id="PTHR11963">
    <property type="entry name" value="LEUCINE AMINOPEPTIDASE-RELATED"/>
    <property type="match status" value="1"/>
</dbReference>
<organism evidence="7 8">
    <name type="scientific">Candidatus Riesia pediculischaeffi PTSU</name>
    <dbReference type="NCBI Taxonomy" id="1401651"/>
    <lineage>
        <taxon>Bacteria</taxon>
        <taxon>Pseudomonadati</taxon>
        <taxon>Pseudomonadota</taxon>
        <taxon>Gammaproteobacteria</taxon>
        <taxon>Enterobacterales</taxon>
        <taxon>Enterobacteriaceae</taxon>
        <taxon>Candidatus Riesia</taxon>
    </lineage>
</organism>
<evidence type="ECO:0000313" key="8">
    <source>
        <dbReference type="Proteomes" id="UP000054529"/>
    </source>
</evidence>
<comment type="caution">
    <text evidence="7">The sequence shown here is derived from an EMBL/GenBank/DDBJ whole genome shotgun (WGS) entry which is preliminary data.</text>
</comment>
<dbReference type="AlphaFoldDB" id="A0A0C1S994"/>
<evidence type="ECO:0000313" key="7">
    <source>
        <dbReference type="EMBL" id="KIE63811.1"/>
    </source>
</evidence>
<dbReference type="NCBIfam" id="NF002074">
    <property type="entry name" value="PRK00913.1-4"/>
    <property type="match status" value="1"/>
</dbReference>
<dbReference type="GO" id="GO:0070006">
    <property type="term" value="F:metalloaminopeptidase activity"/>
    <property type="evidence" value="ECO:0007669"/>
    <property type="project" value="InterPro"/>
</dbReference>
<evidence type="ECO:0000259" key="6">
    <source>
        <dbReference type="PROSITE" id="PS00631"/>
    </source>
</evidence>
<keyword evidence="5" id="KW-0464">Manganese</keyword>
<dbReference type="Gene3D" id="3.40.630.10">
    <property type="entry name" value="Zn peptidases"/>
    <property type="match status" value="1"/>
</dbReference>
<sequence>MRRNGMNAYLAVSSGSRNEPIMSVIKYFGNGVDHEDNGDRVGPIVLVGKGLTFDSGGISIKPSSGMEQMKFDMCGAAAVYGIIRCVAELDLPIHLIGVLACCENMPDGMSYRPGDIVKTMSGKTVEIINTDAEGRLVLCDVLTYVKRFKPELVIDIATLTGSCVVALGDVYTGMMTNDQSLVSSFMNSSERSMDKIWQLPLGDDLKKYIRSDCADISNSNNLSGGGAISAGYFLRSFVEYSWVHLDIAGTAWKNNKSDGATGRPVSLLSQFILDKLGRSPE</sequence>
<dbReference type="GO" id="GO:0005737">
    <property type="term" value="C:cytoplasm"/>
    <property type="evidence" value="ECO:0007669"/>
    <property type="project" value="InterPro"/>
</dbReference>
<evidence type="ECO:0000256" key="3">
    <source>
        <dbReference type="ARBA" id="ARBA00022670"/>
    </source>
</evidence>
<dbReference type="GO" id="GO:0030145">
    <property type="term" value="F:manganese ion binding"/>
    <property type="evidence" value="ECO:0007669"/>
    <property type="project" value="InterPro"/>
</dbReference>
<evidence type="ECO:0000256" key="4">
    <source>
        <dbReference type="ARBA" id="ARBA00022801"/>
    </source>
</evidence>
<name>A0A0C1S994_9ENTR</name>
<dbReference type="PATRIC" id="fig|1401651.3.peg.558"/>
<dbReference type="CDD" id="cd00433">
    <property type="entry name" value="Peptidase_M17"/>
    <property type="match status" value="1"/>
</dbReference>
<evidence type="ECO:0000256" key="1">
    <source>
        <dbReference type="ARBA" id="ARBA00009528"/>
    </source>
</evidence>
<dbReference type="PROSITE" id="PS00631">
    <property type="entry name" value="CYTOSOL_AP"/>
    <property type="match status" value="1"/>
</dbReference>
<reference evidence="7 8" key="1">
    <citation type="journal article" date="2014" name="G3 (Bethesda)">
        <title>Genome sequence of Candidatus Riesia pediculischaeffi, endosymbiont of chimpanzee lice, and genomic comparison of recently acquired endosymbionts from human and chimpanzee lice.</title>
        <authorList>
            <person name="Boyd B.M."/>
            <person name="Allen J.M."/>
            <person name="de Crecy-Lagard V."/>
            <person name="Reed D.L."/>
        </authorList>
    </citation>
    <scope>NUCLEOTIDE SEQUENCE [LARGE SCALE GENOMIC DNA]</scope>
    <source>
        <strain evidence="7 8">PTSU</strain>
    </source>
</reference>
<dbReference type="Pfam" id="PF00883">
    <property type="entry name" value="Peptidase_M17"/>
    <property type="match status" value="1"/>
</dbReference>
<evidence type="ECO:0000256" key="2">
    <source>
        <dbReference type="ARBA" id="ARBA00022438"/>
    </source>
</evidence>
<comment type="similarity">
    <text evidence="1">Belongs to the peptidase M17 family.</text>
</comment>
<dbReference type="SUPFAM" id="SSF53187">
    <property type="entry name" value="Zn-dependent exopeptidases"/>
    <property type="match status" value="1"/>
</dbReference>
<evidence type="ECO:0000256" key="5">
    <source>
        <dbReference type="ARBA" id="ARBA00023211"/>
    </source>
</evidence>
<dbReference type="PANTHER" id="PTHR11963:SF23">
    <property type="entry name" value="CYTOSOL AMINOPEPTIDASE"/>
    <property type="match status" value="1"/>
</dbReference>
<dbReference type="Proteomes" id="UP000054529">
    <property type="component" value="Unassembled WGS sequence"/>
</dbReference>
<feature type="domain" description="Cytosol aminopeptidase" evidence="6">
    <location>
        <begin position="129"/>
        <end position="136"/>
    </location>
</feature>
<gene>
    <name evidence="7" type="ORF">P689_122293</name>
</gene>
<accession>A0A0C1S994</accession>
<proteinExistence type="inferred from homology"/>
<dbReference type="PRINTS" id="PR00481">
    <property type="entry name" value="LAMNOPPTDASE"/>
</dbReference>
<dbReference type="GO" id="GO:0006508">
    <property type="term" value="P:proteolysis"/>
    <property type="evidence" value="ECO:0007669"/>
    <property type="project" value="UniProtKB-KW"/>
</dbReference>